<protein>
    <submittedName>
        <fullName evidence="3">DUF5009 domain-containing protein</fullName>
    </submittedName>
</protein>
<sequence>MKQNERLLSLDALRGFDMLFIMGFSGLIAAICALWPSPLTDAVARQMGHVSWNGLTQHDTIFPLFLFIAGVSFPFSLAKQRVVGVSERRILFKVIRRGVTLVILGMVYNGLLRFDFASLRMASVLGRIGLAWMFAALLYMYCGLRTRIAFAAVVLIGYSLLICLVVAPDAPDGSDPLSVTGNIAGWVDRQWLPGTLACGSFDPEGLLSTLPAIVSALFGMFTGEFLLRKRLSLSGGRIALYIALAAAAITLIGIVWSYWMPINKKLWSSSFTCVVTGYSLGLFALFYYLIDVRGWKRWPFFFRVVGLNSITIYMAQRIVGFGGIANFFFGGAASHCPEAIARVINNAGYVAVCWLFLYFLYRKNTFLKV</sequence>
<evidence type="ECO:0000313" key="4">
    <source>
        <dbReference type="Proteomes" id="UP000323119"/>
    </source>
</evidence>
<keyword evidence="1" id="KW-1133">Transmembrane helix</keyword>
<feature type="transmembrane region" description="Helical" evidence="1">
    <location>
        <begin position="124"/>
        <end position="141"/>
    </location>
</feature>
<feature type="transmembrane region" description="Helical" evidence="1">
    <location>
        <begin position="339"/>
        <end position="361"/>
    </location>
</feature>
<dbReference type="AlphaFoldDB" id="A0A9P3ZLY6"/>
<organism evidence="3 4">
    <name type="scientific">Alistipes onderdonkii</name>
    <dbReference type="NCBI Taxonomy" id="328813"/>
    <lineage>
        <taxon>Bacteria</taxon>
        <taxon>Pseudomonadati</taxon>
        <taxon>Bacteroidota</taxon>
        <taxon>Bacteroidia</taxon>
        <taxon>Bacteroidales</taxon>
        <taxon>Rikenellaceae</taxon>
        <taxon>Alistipes</taxon>
    </lineage>
</organism>
<name>A0A9P3ZLY6_9BACT</name>
<dbReference type="RefSeq" id="WP_082426608.1">
    <property type="nucleotide sequence ID" value="NZ_JADMQE010000008.1"/>
</dbReference>
<feature type="transmembrane region" description="Helical" evidence="1">
    <location>
        <begin position="148"/>
        <end position="167"/>
    </location>
</feature>
<dbReference type="Proteomes" id="UP000323119">
    <property type="component" value="Unassembled WGS sequence"/>
</dbReference>
<feature type="transmembrane region" description="Helical" evidence="1">
    <location>
        <begin position="266"/>
        <end position="288"/>
    </location>
</feature>
<keyword evidence="1" id="KW-0472">Membrane</keyword>
<proteinExistence type="predicted"/>
<reference evidence="3 4" key="1">
    <citation type="journal article" date="2019" name="Nat. Med.">
        <title>A library of human gut bacterial isolates paired with longitudinal multiomics data enables mechanistic microbiome research.</title>
        <authorList>
            <person name="Poyet M."/>
            <person name="Groussin M."/>
            <person name="Gibbons S.M."/>
            <person name="Avila-Pacheco J."/>
            <person name="Jiang X."/>
            <person name="Kearney S.M."/>
            <person name="Perrotta A.R."/>
            <person name="Berdy B."/>
            <person name="Zhao S."/>
            <person name="Lieberman T.D."/>
            <person name="Swanson P.K."/>
            <person name="Smith M."/>
            <person name="Roesemann S."/>
            <person name="Alexander J.E."/>
            <person name="Rich S.A."/>
            <person name="Livny J."/>
            <person name="Vlamakis H."/>
            <person name="Clish C."/>
            <person name="Bullock K."/>
            <person name="Deik A."/>
            <person name="Scott J."/>
            <person name="Pierce K.A."/>
            <person name="Xavier R.J."/>
            <person name="Alm E.J."/>
        </authorList>
    </citation>
    <scope>NUCLEOTIDE SEQUENCE [LARGE SCALE GENOMIC DNA]</scope>
    <source>
        <strain evidence="3 4">BIOML-A204</strain>
    </source>
</reference>
<feature type="transmembrane region" description="Helical" evidence="1">
    <location>
        <begin position="60"/>
        <end position="78"/>
    </location>
</feature>
<evidence type="ECO:0000256" key="1">
    <source>
        <dbReference type="SAM" id="Phobius"/>
    </source>
</evidence>
<dbReference type="Pfam" id="PF16401">
    <property type="entry name" value="DUF5009"/>
    <property type="match status" value="1"/>
</dbReference>
<dbReference type="PANTHER" id="PTHR31061:SF24">
    <property type="entry name" value="LD22376P"/>
    <property type="match status" value="1"/>
</dbReference>
<feature type="transmembrane region" description="Helical" evidence="1">
    <location>
        <begin position="12"/>
        <end position="36"/>
    </location>
</feature>
<feature type="domain" description="DUF5009" evidence="2">
    <location>
        <begin position="8"/>
        <end position="106"/>
    </location>
</feature>
<dbReference type="PANTHER" id="PTHR31061">
    <property type="entry name" value="LD22376P"/>
    <property type="match status" value="1"/>
</dbReference>
<comment type="caution">
    <text evidence="3">The sequence shown here is derived from an EMBL/GenBank/DDBJ whole genome shotgun (WGS) entry which is preliminary data.</text>
</comment>
<evidence type="ECO:0000313" key="3">
    <source>
        <dbReference type="EMBL" id="KAA2564315.1"/>
    </source>
</evidence>
<feature type="transmembrane region" description="Helical" evidence="1">
    <location>
        <begin position="90"/>
        <end position="112"/>
    </location>
</feature>
<accession>A0A9P3ZLY6</accession>
<gene>
    <name evidence="3" type="ORF">F2S36_00845</name>
</gene>
<evidence type="ECO:0000259" key="2">
    <source>
        <dbReference type="Pfam" id="PF16401"/>
    </source>
</evidence>
<feature type="transmembrane region" description="Helical" evidence="1">
    <location>
        <begin position="206"/>
        <end position="227"/>
    </location>
</feature>
<dbReference type="EMBL" id="VVUY01000001">
    <property type="protein sequence ID" value="KAA2564315.1"/>
    <property type="molecule type" value="Genomic_DNA"/>
</dbReference>
<keyword evidence="1" id="KW-0812">Transmembrane</keyword>
<feature type="transmembrane region" description="Helical" evidence="1">
    <location>
        <begin position="239"/>
        <end position="260"/>
    </location>
</feature>
<dbReference type="InterPro" id="IPR032176">
    <property type="entry name" value="DUF5009"/>
</dbReference>
<feature type="transmembrane region" description="Helical" evidence="1">
    <location>
        <begin position="300"/>
        <end position="319"/>
    </location>
</feature>